<dbReference type="AlphaFoldDB" id="A0A413SY21"/>
<accession>A0A413SY21</accession>
<sequence length="103" mass="11580">MENLNIIHEPEKQRFILTIQDETAHVAYRIENGAFDIRHTIVPAPLEGKGIASALVKEAYDYARGQGYQIVATCAYAVRWLQRHPEYEGKPSDEYCAGNACAL</sequence>
<dbReference type="SUPFAM" id="SSF55729">
    <property type="entry name" value="Acyl-CoA N-acyltransferases (Nat)"/>
    <property type="match status" value="1"/>
</dbReference>
<evidence type="ECO:0000313" key="1">
    <source>
        <dbReference type="EMBL" id="RHA74392.1"/>
    </source>
</evidence>
<dbReference type="InterPro" id="IPR031165">
    <property type="entry name" value="GNAT_YJDJ"/>
</dbReference>
<keyword evidence="1" id="KW-0808">Transferase</keyword>
<dbReference type="InterPro" id="IPR016181">
    <property type="entry name" value="Acyl_CoA_acyltransferase"/>
</dbReference>
<protein>
    <submittedName>
        <fullName evidence="1">N-acetyltransferase</fullName>
    </submittedName>
</protein>
<proteinExistence type="predicted"/>
<name>A0A413SY21_9BACT</name>
<reference evidence="1 2" key="1">
    <citation type="submission" date="2018-08" db="EMBL/GenBank/DDBJ databases">
        <title>A genome reference for cultivated species of the human gut microbiota.</title>
        <authorList>
            <person name="Zou Y."/>
            <person name="Xue W."/>
            <person name="Luo G."/>
        </authorList>
    </citation>
    <scope>NUCLEOTIDE SEQUENCE [LARGE SCALE GENOMIC DNA]</scope>
    <source>
        <strain evidence="1 2">AM42-38</strain>
    </source>
</reference>
<dbReference type="Proteomes" id="UP000283855">
    <property type="component" value="Unassembled WGS sequence"/>
</dbReference>
<comment type="caution">
    <text evidence="1">The sequence shown here is derived from an EMBL/GenBank/DDBJ whole genome shotgun (WGS) entry which is preliminary data.</text>
</comment>
<dbReference type="PANTHER" id="PTHR31435">
    <property type="entry name" value="PROTEIN NATD1"/>
    <property type="match status" value="1"/>
</dbReference>
<gene>
    <name evidence="1" type="ORF">DW921_10895</name>
</gene>
<organism evidence="1 2">
    <name type="scientific">Phocaeicola coprophilus</name>
    <dbReference type="NCBI Taxonomy" id="387090"/>
    <lineage>
        <taxon>Bacteria</taxon>
        <taxon>Pseudomonadati</taxon>
        <taxon>Bacteroidota</taxon>
        <taxon>Bacteroidia</taxon>
        <taxon>Bacteroidales</taxon>
        <taxon>Bacteroidaceae</taxon>
        <taxon>Phocaeicola</taxon>
    </lineage>
</organism>
<evidence type="ECO:0000313" key="2">
    <source>
        <dbReference type="Proteomes" id="UP000283855"/>
    </source>
</evidence>
<dbReference type="InterPro" id="IPR045057">
    <property type="entry name" value="Gcn5-rel_NAT"/>
</dbReference>
<dbReference type="Pfam" id="PF14542">
    <property type="entry name" value="Acetyltransf_CG"/>
    <property type="match status" value="1"/>
</dbReference>
<dbReference type="RefSeq" id="WP_008144191.1">
    <property type="nucleotide sequence ID" value="NZ_CABJGD010000024.1"/>
</dbReference>
<dbReference type="GeneID" id="78403848"/>
<dbReference type="EMBL" id="QSFT01000024">
    <property type="protein sequence ID" value="RHA74392.1"/>
    <property type="molecule type" value="Genomic_DNA"/>
</dbReference>
<dbReference type="Gene3D" id="3.40.630.30">
    <property type="match status" value="1"/>
</dbReference>
<dbReference type="PROSITE" id="PS51729">
    <property type="entry name" value="GNAT_YJDJ"/>
    <property type="match status" value="1"/>
</dbReference>
<dbReference type="PANTHER" id="PTHR31435:SF9">
    <property type="entry name" value="PROTEIN NATD1"/>
    <property type="match status" value="1"/>
</dbReference>
<dbReference type="GO" id="GO:0016740">
    <property type="term" value="F:transferase activity"/>
    <property type="evidence" value="ECO:0007669"/>
    <property type="project" value="UniProtKB-KW"/>
</dbReference>